<dbReference type="GO" id="GO:0033982">
    <property type="term" value="F:3-dehydro-L-gulonate-6-phosphate decarboxylase activity"/>
    <property type="evidence" value="ECO:0007669"/>
    <property type="project" value="UniProtKB-EC"/>
</dbReference>
<keyword evidence="2" id="KW-0119">Carbohydrate metabolism</keyword>
<dbReference type="EMBL" id="FXXI01000004">
    <property type="protein sequence ID" value="SMS01261.1"/>
    <property type="molecule type" value="Genomic_DNA"/>
</dbReference>
<dbReference type="SUPFAM" id="SSF51366">
    <property type="entry name" value="Ribulose-phoshate binding barrel"/>
    <property type="match status" value="1"/>
</dbReference>
<dbReference type="Gene3D" id="3.20.20.70">
    <property type="entry name" value="Aldolase class I"/>
    <property type="match status" value="1"/>
</dbReference>
<reference evidence="4 7" key="2">
    <citation type="submission" date="2023-11" db="EMBL/GenBank/DDBJ databases">
        <title>Plant-associative lifestyle of Vibrio porteresiae and its evolutionary dynamics.</title>
        <authorList>
            <person name="Rameshkumar N."/>
            <person name="Kirti K."/>
        </authorList>
    </citation>
    <scope>NUCLEOTIDE SEQUENCE [LARGE SCALE GENOMIC DNA]</scope>
    <source>
        <strain evidence="4 7">MSSRF38</strain>
    </source>
</reference>
<dbReference type="InterPro" id="IPR041710">
    <property type="entry name" value="HPS/KGPDC"/>
</dbReference>
<dbReference type="AlphaFoldDB" id="A0A1Y6IW55"/>
<dbReference type="Pfam" id="PF00215">
    <property type="entry name" value="OMPdecase"/>
    <property type="match status" value="1"/>
</dbReference>
<dbReference type="GO" id="GO:0004590">
    <property type="term" value="F:orotidine-5'-phosphate decarboxylase activity"/>
    <property type="evidence" value="ECO:0007669"/>
    <property type="project" value="InterPro"/>
</dbReference>
<evidence type="ECO:0000259" key="3">
    <source>
        <dbReference type="SMART" id="SM00934"/>
    </source>
</evidence>
<dbReference type="InterPro" id="IPR001754">
    <property type="entry name" value="OMPdeCOase_dom"/>
</dbReference>
<accession>A0A1Y6IW55</accession>
<dbReference type="InterPro" id="IPR013785">
    <property type="entry name" value="Aldolase_TIM"/>
</dbReference>
<dbReference type="GO" id="GO:0019854">
    <property type="term" value="P:L-ascorbic acid catabolic process"/>
    <property type="evidence" value="ECO:0007669"/>
    <property type="project" value="TreeGrafter"/>
</dbReference>
<evidence type="ECO:0000313" key="7">
    <source>
        <dbReference type="Proteomes" id="UP001283366"/>
    </source>
</evidence>
<dbReference type="CDD" id="cd04726">
    <property type="entry name" value="KGPDC_HPS"/>
    <property type="match status" value="1"/>
</dbReference>
<dbReference type="Proteomes" id="UP000196125">
    <property type="component" value="Unassembled WGS sequence"/>
</dbReference>
<dbReference type="Proteomes" id="UP001283366">
    <property type="component" value="Unassembled WGS sequence"/>
</dbReference>
<dbReference type="GO" id="GO:0006207">
    <property type="term" value="P:'de novo' pyrimidine nucleobase biosynthetic process"/>
    <property type="evidence" value="ECO:0007669"/>
    <property type="project" value="InterPro"/>
</dbReference>
<keyword evidence="1 5" id="KW-0456">Lyase</keyword>
<evidence type="ECO:0000256" key="2">
    <source>
        <dbReference type="ARBA" id="ARBA00023277"/>
    </source>
</evidence>
<feature type="domain" description="Orotidine 5'-phosphate decarboxylase" evidence="3">
    <location>
        <begin position="7"/>
        <end position="208"/>
    </location>
</feature>
<protein>
    <submittedName>
        <fullName evidence="5">3-keto-L-gulonate-6-phosphate decarboxylase SgbH</fullName>
        <ecNumber evidence="4 5">4.1.1.85</ecNumber>
    </submittedName>
    <submittedName>
        <fullName evidence="4">3-keto-L-gulonate-6-phosphate decarboxylase UlaD</fullName>
    </submittedName>
</protein>
<gene>
    <name evidence="5" type="primary">sgbH_2</name>
    <name evidence="4" type="ORF">SBX37_09165</name>
    <name evidence="5" type="ORF">VIM7927_02543</name>
</gene>
<dbReference type="EMBL" id="JAWRCO010000001">
    <property type="protein sequence ID" value="MDW6003019.1"/>
    <property type="molecule type" value="Genomic_DNA"/>
</dbReference>
<dbReference type="OrthoDB" id="43475at2"/>
<dbReference type="PANTHER" id="PTHR35039:SF3">
    <property type="entry name" value="3-KETO-L-GULONATE-6-PHOSPHATE DECARBOXYLASE SGBH-RELATED"/>
    <property type="match status" value="1"/>
</dbReference>
<reference evidence="5 6" key="1">
    <citation type="submission" date="2017-05" db="EMBL/GenBank/DDBJ databases">
        <authorList>
            <person name="Song R."/>
            <person name="Chenine A.L."/>
            <person name="Ruprecht R.M."/>
        </authorList>
    </citation>
    <scope>NUCLEOTIDE SEQUENCE [LARGE SCALE GENOMIC DNA]</scope>
    <source>
        <strain evidence="5 6">CECT 7927</strain>
    </source>
</reference>
<dbReference type="NCBIfam" id="NF009832">
    <property type="entry name" value="PRK13306.1"/>
    <property type="match status" value="1"/>
</dbReference>
<evidence type="ECO:0000313" key="5">
    <source>
        <dbReference type="EMBL" id="SMS01261.1"/>
    </source>
</evidence>
<organism evidence="5 6">
    <name type="scientific">Vibrio mangrovi</name>
    <dbReference type="NCBI Taxonomy" id="474394"/>
    <lineage>
        <taxon>Bacteria</taxon>
        <taxon>Pseudomonadati</taxon>
        <taxon>Pseudomonadota</taxon>
        <taxon>Gammaproteobacteria</taxon>
        <taxon>Vibrionales</taxon>
        <taxon>Vibrionaceae</taxon>
        <taxon>Vibrio</taxon>
    </lineage>
</organism>
<dbReference type="EC" id="4.1.1.85" evidence="4 5"/>
<proteinExistence type="predicted"/>
<evidence type="ECO:0000313" key="6">
    <source>
        <dbReference type="Proteomes" id="UP000196125"/>
    </source>
</evidence>
<sequence>MNRVKPYLQVALDATDLITALGSVRDIADDVDVIEIGTVLAFADGMGAVGALRRRYPNHILVCDMKLLDAGETLAHMAFSAGADWITVGAAAHIETVRSAQRVAEQFGGEVQIELFGHWTIEDAKLWVESGVTQAIYHRSRDAQAAGVGWSEQDLMLMKQLSDTGLELSITGGIVPEDIHLFKDIRAKSFIAGRALANHNGKAIAREFREQINHYW</sequence>
<dbReference type="InterPro" id="IPR011060">
    <property type="entry name" value="RibuloseP-bd_barrel"/>
</dbReference>
<dbReference type="SMART" id="SM00934">
    <property type="entry name" value="OMPdecase"/>
    <property type="match status" value="1"/>
</dbReference>
<dbReference type="FunFam" id="3.20.20.70:FF:000022">
    <property type="entry name" value="3-keto-L-gulonate-6-phosphate decarboxylase UlaD"/>
    <property type="match status" value="1"/>
</dbReference>
<evidence type="ECO:0000313" key="4">
    <source>
        <dbReference type="EMBL" id="MDW6003019.1"/>
    </source>
</evidence>
<evidence type="ECO:0000256" key="1">
    <source>
        <dbReference type="ARBA" id="ARBA00023239"/>
    </source>
</evidence>
<dbReference type="RefSeq" id="WP_087481306.1">
    <property type="nucleotide sequence ID" value="NZ_AP024883.1"/>
</dbReference>
<name>A0A1Y6IW55_9VIBR</name>
<dbReference type="PANTHER" id="PTHR35039">
    <property type="entry name" value="3-KETO-L-GULONATE-6-PHOSPHATE DECARBOXYLASE SGBH-RELATED"/>
    <property type="match status" value="1"/>
</dbReference>
<keyword evidence="7" id="KW-1185">Reference proteome</keyword>